<keyword evidence="5 9" id="KW-0418">Kinase</keyword>
<feature type="binding site" evidence="9">
    <location>
        <position position="222"/>
    </location>
    <ligand>
        <name>D-ribose 5-phosphate</name>
        <dbReference type="ChEBI" id="CHEBI:78346"/>
    </ligand>
</feature>
<dbReference type="NCBIfam" id="NF002320">
    <property type="entry name" value="PRK01259.1"/>
    <property type="match status" value="1"/>
</dbReference>
<comment type="subunit">
    <text evidence="9">Homohexamer.</text>
</comment>
<evidence type="ECO:0000259" key="10">
    <source>
        <dbReference type="Pfam" id="PF13793"/>
    </source>
</evidence>
<dbReference type="NCBIfam" id="NF002618">
    <property type="entry name" value="PRK02269.1"/>
    <property type="match status" value="1"/>
</dbReference>
<dbReference type="Pfam" id="PF14572">
    <property type="entry name" value="Pribosyl_synth"/>
    <property type="match status" value="1"/>
</dbReference>
<feature type="active site" evidence="9">
    <location>
        <position position="196"/>
    </location>
</feature>
<feature type="binding site" evidence="9">
    <location>
        <begin position="226"/>
        <end position="230"/>
    </location>
    <ligand>
        <name>D-ribose 5-phosphate</name>
        <dbReference type="ChEBI" id="CHEBI:78346"/>
    </ligand>
</feature>
<dbReference type="Proteomes" id="UP001595916">
    <property type="component" value="Unassembled WGS sequence"/>
</dbReference>
<dbReference type="RefSeq" id="WP_379787540.1">
    <property type="nucleotide sequence ID" value="NZ_JBHSHL010000011.1"/>
</dbReference>
<evidence type="ECO:0000256" key="3">
    <source>
        <dbReference type="ARBA" id="ARBA00022727"/>
    </source>
</evidence>
<evidence type="ECO:0000256" key="9">
    <source>
        <dbReference type="HAMAP-Rule" id="MF_00583"/>
    </source>
</evidence>
<evidence type="ECO:0000256" key="4">
    <source>
        <dbReference type="ARBA" id="ARBA00022741"/>
    </source>
</evidence>
<dbReference type="PANTHER" id="PTHR10210:SF41">
    <property type="entry name" value="RIBOSE-PHOSPHATE PYROPHOSPHOKINASE 1, CHLOROPLASTIC"/>
    <property type="match status" value="1"/>
</dbReference>
<keyword evidence="12" id="KW-1185">Reference proteome</keyword>
<feature type="binding site" evidence="9">
    <location>
        <position position="134"/>
    </location>
    <ligand>
        <name>Mg(2+)</name>
        <dbReference type="ChEBI" id="CHEBI:18420"/>
    </ligand>
</feature>
<dbReference type="GO" id="GO:0004749">
    <property type="term" value="F:ribose phosphate diphosphokinase activity"/>
    <property type="evidence" value="ECO:0007669"/>
    <property type="project" value="UniProtKB-EC"/>
</dbReference>
<gene>
    <name evidence="9" type="primary">prs</name>
    <name evidence="11" type="ORF">ACFO4R_03075</name>
</gene>
<feature type="domain" description="Ribose-phosphate pyrophosphokinase N-terminal" evidence="10">
    <location>
        <begin position="8"/>
        <end position="124"/>
    </location>
</feature>
<comment type="subcellular location">
    <subcellularLocation>
        <location evidence="9">Cytoplasm</location>
    </subcellularLocation>
</comment>
<keyword evidence="7 9" id="KW-0460">Magnesium</keyword>
<dbReference type="EC" id="2.7.6.1" evidence="9"/>
<dbReference type="InterPro" id="IPR000842">
    <property type="entry name" value="PRib_PP_synth_CS"/>
</dbReference>
<keyword evidence="4 9" id="KW-0547">Nucleotide-binding</keyword>
<evidence type="ECO:0000313" key="11">
    <source>
        <dbReference type="EMBL" id="MFC4804055.1"/>
    </source>
</evidence>
<dbReference type="NCBIfam" id="TIGR01251">
    <property type="entry name" value="ribP_PPkin"/>
    <property type="match status" value="1"/>
</dbReference>
<sequence>MNVRGNEIKIFSGNSNMILARKIAMELGLPIGDAYVTKFSDGEISVNINESVRGADTYVIQSTCDPVNDNLMELLIMIDALKRASAGRITAVIPYYGYARQDRKAKSRDPITAKLVADLIEASGADRVLTMDLHANQIQGYFDIPVDHLLGGPILVDYFAEKRIENLVVVSPDHGSVTRVRTVAEKLDIPMAIVDKRRPKANVSEVMNIIGDVKDKNILLIDDMIDTAGTLVAAADAIAAMGAKDIYASCTHPVFSGPAIERLEKSSIKEIVVLDTISLPSEKQIDKIKVISSAPLFAKAIRKTFNNESLSILFEAR</sequence>
<keyword evidence="1 9" id="KW-0808">Transferase</keyword>
<comment type="pathway">
    <text evidence="9">Metabolic intermediate biosynthesis; 5-phospho-alpha-D-ribose 1-diphosphate biosynthesis; 5-phospho-alpha-D-ribose 1-diphosphate from D-ribose 5-phosphate (route I): step 1/1.</text>
</comment>
<dbReference type="CDD" id="cd06223">
    <property type="entry name" value="PRTases_typeI"/>
    <property type="match status" value="1"/>
</dbReference>
<dbReference type="EMBL" id="JBHSHL010000011">
    <property type="protein sequence ID" value="MFC4804055.1"/>
    <property type="molecule type" value="Genomic_DNA"/>
</dbReference>
<evidence type="ECO:0000256" key="5">
    <source>
        <dbReference type="ARBA" id="ARBA00022777"/>
    </source>
</evidence>
<comment type="cofactor">
    <cofactor evidence="9">
        <name>Mg(2+)</name>
        <dbReference type="ChEBI" id="CHEBI:18420"/>
    </cofactor>
    <text evidence="9">Binds 2 Mg(2+) ions per subunit.</text>
</comment>
<evidence type="ECO:0000256" key="1">
    <source>
        <dbReference type="ARBA" id="ARBA00022679"/>
    </source>
</evidence>
<dbReference type="InterPro" id="IPR005946">
    <property type="entry name" value="Rib-P_diPkinase"/>
</dbReference>
<dbReference type="InterPro" id="IPR029057">
    <property type="entry name" value="PRTase-like"/>
</dbReference>
<keyword evidence="6 9" id="KW-0067">ATP-binding</keyword>
<dbReference type="InterPro" id="IPR000836">
    <property type="entry name" value="PRTase_dom"/>
</dbReference>
<dbReference type="SMART" id="SM01400">
    <property type="entry name" value="Pribosyltran_N"/>
    <property type="match status" value="1"/>
</dbReference>
<reference evidence="12" key="1">
    <citation type="journal article" date="2019" name="Int. J. Syst. Evol. Microbiol.">
        <title>The Global Catalogue of Microorganisms (GCM) 10K type strain sequencing project: providing services to taxonomists for standard genome sequencing and annotation.</title>
        <authorList>
            <consortium name="The Broad Institute Genomics Platform"/>
            <consortium name="The Broad Institute Genome Sequencing Center for Infectious Disease"/>
            <person name="Wu L."/>
            <person name="Ma J."/>
        </authorList>
    </citation>
    <scope>NUCLEOTIDE SEQUENCE [LARGE SCALE GENOMIC DNA]</scope>
    <source>
        <strain evidence="12">CCUG 46385</strain>
    </source>
</reference>
<evidence type="ECO:0000256" key="6">
    <source>
        <dbReference type="ARBA" id="ARBA00022840"/>
    </source>
</evidence>
<comment type="similarity">
    <text evidence="9">Belongs to the ribose-phosphate pyrophosphokinase family. Class I subfamily.</text>
</comment>
<comment type="catalytic activity">
    <reaction evidence="8 9">
        <text>D-ribose 5-phosphate + ATP = 5-phospho-alpha-D-ribose 1-diphosphate + AMP + H(+)</text>
        <dbReference type="Rhea" id="RHEA:15609"/>
        <dbReference type="ChEBI" id="CHEBI:15378"/>
        <dbReference type="ChEBI" id="CHEBI:30616"/>
        <dbReference type="ChEBI" id="CHEBI:58017"/>
        <dbReference type="ChEBI" id="CHEBI:78346"/>
        <dbReference type="ChEBI" id="CHEBI:456215"/>
        <dbReference type="EC" id="2.7.6.1"/>
    </reaction>
</comment>
<dbReference type="InterPro" id="IPR029099">
    <property type="entry name" value="Pribosyltran_N"/>
</dbReference>
<protein>
    <recommendedName>
        <fullName evidence="9">Ribose-phosphate pyrophosphokinase</fullName>
        <shortName evidence="9">RPPK</shortName>
        <ecNumber evidence="9">2.7.6.1</ecNumber>
    </recommendedName>
    <alternativeName>
        <fullName evidence="9">5-phospho-D-ribosyl alpha-1-diphosphate synthase</fullName>
    </alternativeName>
    <alternativeName>
        <fullName evidence="9">Phosphoribosyl diphosphate synthase</fullName>
    </alternativeName>
    <alternativeName>
        <fullName evidence="9">Phosphoribosyl pyrophosphate synthase</fullName>
        <shortName evidence="9">P-Rib-PP synthase</shortName>
        <shortName evidence="9">PRPP synthase</shortName>
        <shortName evidence="9">PRPPase</shortName>
    </alternativeName>
</protein>
<feature type="binding site" evidence="9">
    <location>
        <begin position="41"/>
        <end position="43"/>
    </location>
    <ligand>
        <name>ATP</name>
        <dbReference type="ChEBI" id="CHEBI:30616"/>
    </ligand>
</feature>
<evidence type="ECO:0000256" key="2">
    <source>
        <dbReference type="ARBA" id="ARBA00022723"/>
    </source>
</evidence>
<evidence type="ECO:0000256" key="7">
    <source>
        <dbReference type="ARBA" id="ARBA00022842"/>
    </source>
</evidence>
<organism evidence="11 12">
    <name type="scientific">Filifactor villosus</name>
    <dbReference type="NCBI Taxonomy" id="29374"/>
    <lineage>
        <taxon>Bacteria</taxon>
        <taxon>Bacillati</taxon>
        <taxon>Bacillota</taxon>
        <taxon>Clostridia</taxon>
        <taxon>Peptostreptococcales</taxon>
        <taxon>Filifactoraceae</taxon>
        <taxon>Filifactor</taxon>
    </lineage>
</organism>
<name>A0ABV9QHF1_9FIRM</name>
<accession>A0ABV9QHF1</accession>
<proteinExistence type="inferred from homology"/>
<dbReference type="InterPro" id="IPR037515">
    <property type="entry name" value="Rib-P_diPkinase_bac"/>
</dbReference>
<comment type="function">
    <text evidence="9">Involved in the biosynthesis of the central metabolite phospho-alpha-D-ribosyl-1-pyrophosphate (PRPP) via the transfer of pyrophosphoryl group from ATP to 1-hydroxyl of ribose-5-phosphate (Rib-5-P).</text>
</comment>
<comment type="caution">
    <text evidence="11">The sequence shown here is derived from an EMBL/GenBank/DDBJ whole genome shotgun (WGS) entry which is preliminary data.</text>
</comment>
<feature type="binding site" evidence="9">
    <location>
        <position position="198"/>
    </location>
    <ligand>
        <name>D-ribose 5-phosphate</name>
        <dbReference type="ChEBI" id="CHEBI:78346"/>
    </ligand>
</feature>
<evidence type="ECO:0000256" key="8">
    <source>
        <dbReference type="ARBA" id="ARBA00049535"/>
    </source>
</evidence>
<feature type="binding site" evidence="9">
    <location>
        <position position="173"/>
    </location>
    <ligand>
        <name>Mg(2+)</name>
        <dbReference type="ChEBI" id="CHEBI:18420"/>
    </ligand>
</feature>
<dbReference type="PROSITE" id="PS00114">
    <property type="entry name" value="PRPP_SYNTHASE"/>
    <property type="match status" value="1"/>
</dbReference>
<feature type="binding site" evidence="9">
    <location>
        <begin position="100"/>
        <end position="101"/>
    </location>
    <ligand>
        <name>ATP</name>
        <dbReference type="ChEBI" id="CHEBI:30616"/>
    </ligand>
</feature>
<keyword evidence="2 9" id="KW-0479">Metal-binding</keyword>
<keyword evidence="9" id="KW-0963">Cytoplasm</keyword>
<dbReference type="SUPFAM" id="SSF53271">
    <property type="entry name" value="PRTase-like"/>
    <property type="match status" value="1"/>
</dbReference>
<evidence type="ECO:0000313" key="12">
    <source>
        <dbReference type="Proteomes" id="UP001595916"/>
    </source>
</evidence>
<dbReference type="Gene3D" id="3.40.50.2020">
    <property type="match status" value="2"/>
</dbReference>
<dbReference type="HAMAP" id="MF_00583_B">
    <property type="entry name" value="RibP_PPkinase_B"/>
    <property type="match status" value="1"/>
</dbReference>
<dbReference type="PANTHER" id="PTHR10210">
    <property type="entry name" value="RIBOSE-PHOSPHATE DIPHOSPHOKINASE FAMILY MEMBER"/>
    <property type="match status" value="1"/>
</dbReference>
<keyword evidence="3 9" id="KW-0545">Nucleotide biosynthesis</keyword>
<dbReference type="Pfam" id="PF13793">
    <property type="entry name" value="Pribosyltran_N"/>
    <property type="match status" value="1"/>
</dbReference>